<name>A0ABR6NAC6_9SPHN</name>
<keyword evidence="1" id="KW-0812">Transmembrane</keyword>
<proteinExistence type="predicted"/>
<organism evidence="2 3">
    <name type="scientific">Sphingobium lignivorans</name>
    <dbReference type="NCBI Taxonomy" id="2735886"/>
    <lineage>
        <taxon>Bacteria</taxon>
        <taxon>Pseudomonadati</taxon>
        <taxon>Pseudomonadota</taxon>
        <taxon>Alphaproteobacteria</taxon>
        <taxon>Sphingomonadales</taxon>
        <taxon>Sphingomonadaceae</taxon>
        <taxon>Sphingobium</taxon>
    </lineage>
</organism>
<dbReference type="RefSeq" id="WP_184149080.1">
    <property type="nucleotide sequence ID" value="NZ_JACHKA010000001.1"/>
</dbReference>
<sequence>MTALVLHYWPALLLSFAIGLFTAWHSWGRRAAVELIPFDPDGAWHAPADPVPSPADPVASVGVDSPVPVAPANDIGHRPTMAEPASTGEADVLGPVIAASRPEEDDANIADAPSAGEAPDADFVAMPAAPEVEALLPPDDLTRIKGIGPELELLLRSQGVQRFEDIAGWLPEDIERIDGSLGAFKGSIIRDEWIAQARLLARGDMALFDQRYGHL</sequence>
<keyword evidence="1" id="KW-1133">Transmembrane helix</keyword>
<dbReference type="Proteomes" id="UP001138540">
    <property type="component" value="Unassembled WGS sequence"/>
</dbReference>
<evidence type="ECO:0000313" key="3">
    <source>
        <dbReference type="Proteomes" id="UP001138540"/>
    </source>
</evidence>
<gene>
    <name evidence="2" type="ORF">HNP60_000194</name>
</gene>
<dbReference type="EMBL" id="JACHKA010000001">
    <property type="protein sequence ID" value="MBB5984220.1"/>
    <property type="molecule type" value="Genomic_DNA"/>
</dbReference>
<protein>
    <submittedName>
        <fullName evidence="2">Flap endonuclease-1-like 5' DNA nuclease</fullName>
    </submittedName>
</protein>
<feature type="transmembrane region" description="Helical" evidence="1">
    <location>
        <begin position="6"/>
        <end position="24"/>
    </location>
</feature>
<evidence type="ECO:0000313" key="2">
    <source>
        <dbReference type="EMBL" id="MBB5984220.1"/>
    </source>
</evidence>
<keyword evidence="1" id="KW-0472">Membrane</keyword>
<reference evidence="2 3" key="1">
    <citation type="submission" date="2020-08" db="EMBL/GenBank/DDBJ databases">
        <title>Exploring microbial biodiversity for novel pathways involved in the catabolism of aromatic compounds derived from lignin.</title>
        <authorList>
            <person name="Elkins J."/>
        </authorList>
    </citation>
    <scope>NUCLEOTIDE SEQUENCE [LARGE SCALE GENOMIC DNA]</scope>
    <source>
        <strain evidence="2 3">B1D3A</strain>
    </source>
</reference>
<dbReference type="Gene3D" id="1.10.150.20">
    <property type="entry name" value="5' to 3' exonuclease, C-terminal subdomain"/>
    <property type="match status" value="1"/>
</dbReference>
<comment type="caution">
    <text evidence="2">The sequence shown here is derived from an EMBL/GenBank/DDBJ whole genome shotgun (WGS) entry which is preliminary data.</text>
</comment>
<keyword evidence="3" id="KW-1185">Reference proteome</keyword>
<evidence type="ECO:0000256" key="1">
    <source>
        <dbReference type="SAM" id="Phobius"/>
    </source>
</evidence>
<accession>A0ABR6NAC6</accession>